<comment type="caution">
    <text evidence="2">The sequence shown here is derived from an EMBL/GenBank/DDBJ whole genome shotgun (WGS) entry which is preliminary data.</text>
</comment>
<reference evidence="2 3" key="1">
    <citation type="submission" date="2018-07" db="EMBL/GenBank/DDBJ databases">
        <title>Pseudomonas laoshanensis sp. nov., isolated from soil.</title>
        <authorList>
            <person name="Sun J."/>
            <person name="Yu L."/>
            <person name="Wang M."/>
            <person name="Zhang C."/>
        </authorList>
    </citation>
    <scope>NUCLEOTIDE SEQUENCE [LARGE SCALE GENOMIC DNA]</scope>
    <source>
        <strain evidence="2 3">Y22</strain>
    </source>
</reference>
<proteinExistence type="predicted"/>
<keyword evidence="3" id="KW-1185">Reference proteome</keyword>
<dbReference type="RefSeq" id="WP_149334296.1">
    <property type="nucleotide sequence ID" value="NZ_QOVF01000009.1"/>
</dbReference>
<evidence type="ECO:0000256" key="1">
    <source>
        <dbReference type="SAM" id="SignalP"/>
    </source>
</evidence>
<dbReference type="PROSITE" id="PS51257">
    <property type="entry name" value="PROKAR_LIPOPROTEIN"/>
    <property type="match status" value="1"/>
</dbReference>
<dbReference type="InterPro" id="IPR021308">
    <property type="entry name" value="GfcB"/>
</dbReference>
<evidence type="ECO:0000313" key="3">
    <source>
        <dbReference type="Proteomes" id="UP000463138"/>
    </source>
</evidence>
<dbReference type="AlphaFoldDB" id="A0A7V7KSK3"/>
<organism evidence="2 3">
    <name type="scientific">Halopseudomonas laoshanensis</name>
    <dbReference type="NCBI Taxonomy" id="2268758"/>
    <lineage>
        <taxon>Bacteria</taxon>
        <taxon>Pseudomonadati</taxon>
        <taxon>Pseudomonadota</taxon>
        <taxon>Gammaproteobacteria</taxon>
        <taxon>Pseudomonadales</taxon>
        <taxon>Pseudomonadaceae</taxon>
        <taxon>Halopseudomonas</taxon>
    </lineage>
</organism>
<evidence type="ECO:0008006" key="4">
    <source>
        <dbReference type="Google" id="ProtNLM"/>
    </source>
</evidence>
<dbReference type="OrthoDB" id="7001949at2"/>
<accession>A0A7V7KSK3</accession>
<dbReference type="Gene3D" id="2.40.360.10">
    <property type="entry name" value="YmcC-like"/>
    <property type="match status" value="1"/>
</dbReference>
<dbReference type="InterPro" id="IPR023373">
    <property type="entry name" value="YmcC_sf"/>
</dbReference>
<dbReference type="Proteomes" id="UP000463138">
    <property type="component" value="Unassembled WGS sequence"/>
</dbReference>
<feature type="chain" id="PRO_5031010450" description="Lipoprotein" evidence="1">
    <location>
        <begin position="28"/>
        <end position="218"/>
    </location>
</feature>
<keyword evidence="1" id="KW-0732">Signal</keyword>
<dbReference type="Pfam" id="PF11102">
    <property type="entry name" value="YjbF"/>
    <property type="match status" value="1"/>
</dbReference>
<feature type="signal peptide" evidence="1">
    <location>
        <begin position="1"/>
        <end position="27"/>
    </location>
</feature>
<sequence length="218" mass="23645">MNNLLRSGICGLAGLLLAGCNSMTATSYDTLKLAISGPESVITTDVINNLGRPAVIARLGQSEALLVRASQFDRTSEWVGLQQGLVTRNGRLVQTAGLPENSDLLAPLLADDPFLGDLRQADGLEVIRLIDMPDRYLTGVAQQARYRVGKLEAVEIMGVDQQLQRVEEVIRMPALGIKATNYYWLDPASGRVIASKQFLVPELPPLFLTEVDSAGNKQ</sequence>
<protein>
    <recommendedName>
        <fullName evidence="4">Lipoprotein</fullName>
    </recommendedName>
</protein>
<dbReference type="SUPFAM" id="SSF159270">
    <property type="entry name" value="YmcC-like"/>
    <property type="match status" value="1"/>
</dbReference>
<gene>
    <name evidence="2" type="ORF">DT594_17530</name>
</gene>
<evidence type="ECO:0000313" key="2">
    <source>
        <dbReference type="EMBL" id="KAA0690824.1"/>
    </source>
</evidence>
<dbReference type="EMBL" id="QOVF01000009">
    <property type="protein sequence ID" value="KAA0690824.1"/>
    <property type="molecule type" value="Genomic_DNA"/>
</dbReference>
<name>A0A7V7KSK3_9GAMM</name>